<organism evidence="2 3">
    <name type="scientific">Dorea acetigenes</name>
    <dbReference type="NCBI Taxonomy" id="2981787"/>
    <lineage>
        <taxon>Bacteria</taxon>
        <taxon>Bacillati</taxon>
        <taxon>Bacillota</taxon>
        <taxon>Clostridia</taxon>
        <taxon>Lachnospirales</taxon>
        <taxon>Lachnospiraceae</taxon>
        <taxon>Dorea</taxon>
    </lineage>
</organism>
<feature type="compositionally biased region" description="Basic and acidic residues" evidence="1">
    <location>
        <begin position="58"/>
        <end position="75"/>
    </location>
</feature>
<evidence type="ECO:0000256" key="1">
    <source>
        <dbReference type="SAM" id="MobiDB-lite"/>
    </source>
</evidence>
<keyword evidence="3" id="KW-1185">Reference proteome</keyword>
<dbReference type="EMBL" id="JAOQJU010000012">
    <property type="protein sequence ID" value="MCU6687040.1"/>
    <property type="molecule type" value="Genomic_DNA"/>
</dbReference>
<accession>A0ABT2RNP8</accession>
<dbReference type="RefSeq" id="WP_158370528.1">
    <property type="nucleotide sequence ID" value="NZ_JAOQJU010000012.1"/>
</dbReference>
<gene>
    <name evidence="2" type="ORF">OCV99_10855</name>
</gene>
<sequence>MANQHVVPNNGQWQVKRENADRATKTFNTQKEAIEYGKDIAMRQQSELIIHDRHGRIRDKDSYGNDPCPPKDTRF</sequence>
<protein>
    <submittedName>
        <fullName evidence="2">DUF2188 domain-containing protein</fullName>
    </submittedName>
</protein>
<dbReference type="Proteomes" id="UP001652431">
    <property type="component" value="Unassembled WGS sequence"/>
</dbReference>
<evidence type="ECO:0000313" key="3">
    <source>
        <dbReference type="Proteomes" id="UP001652431"/>
    </source>
</evidence>
<evidence type="ECO:0000313" key="2">
    <source>
        <dbReference type="EMBL" id="MCU6687040.1"/>
    </source>
</evidence>
<reference evidence="2 3" key="1">
    <citation type="journal article" date="2021" name="ISME Commun">
        <title>Automated analysis of genomic sequences facilitates high-throughput and comprehensive description of bacteria.</title>
        <authorList>
            <person name="Hitch T.C.A."/>
        </authorList>
    </citation>
    <scope>NUCLEOTIDE SEQUENCE [LARGE SCALE GENOMIC DNA]</scope>
    <source>
        <strain evidence="2 3">Sanger_03</strain>
    </source>
</reference>
<dbReference type="Pfam" id="PF09954">
    <property type="entry name" value="DUF2188"/>
    <property type="match status" value="1"/>
</dbReference>
<comment type="caution">
    <text evidence="2">The sequence shown here is derived from an EMBL/GenBank/DDBJ whole genome shotgun (WGS) entry which is preliminary data.</text>
</comment>
<feature type="region of interest" description="Disordered" evidence="1">
    <location>
        <begin position="52"/>
        <end position="75"/>
    </location>
</feature>
<name>A0ABT2RNP8_9FIRM</name>
<dbReference type="InterPro" id="IPR018691">
    <property type="entry name" value="DUF2188"/>
</dbReference>
<proteinExistence type="predicted"/>